<geneLocation type="plasmid" evidence="1">
    <name>p17-15-vir-like</name>
</geneLocation>
<organism evidence="1">
    <name type="scientific">Klebsiella pneumoniae</name>
    <dbReference type="NCBI Taxonomy" id="573"/>
    <lineage>
        <taxon>Bacteria</taxon>
        <taxon>Pseudomonadati</taxon>
        <taxon>Pseudomonadota</taxon>
        <taxon>Gammaproteobacteria</taxon>
        <taxon>Enterobacterales</taxon>
        <taxon>Enterobacteriaceae</taxon>
        <taxon>Klebsiella/Raoultella group</taxon>
        <taxon>Klebsiella</taxon>
        <taxon>Klebsiella pneumoniae complex</taxon>
    </lineage>
</organism>
<accession>A0A8B0SUL9</accession>
<dbReference type="AlphaFoldDB" id="A0A8B0SUL9"/>
<protein>
    <submittedName>
        <fullName evidence="1">Uncharacterized protein</fullName>
    </submittedName>
</protein>
<name>A0A8B0SUL9_KLEPN</name>
<sequence length="51" mass="5579">MHGFSLFDGHDSCIFSAAIAFIQCMGRWRGGIFFNPPLSSANADGNKKTEQ</sequence>
<reference evidence="1" key="1">
    <citation type="submission" date="2020-01" db="EMBL/GenBank/DDBJ databases">
        <authorList>
            <person name="Qin S."/>
        </authorList>
    </citation>
    <scope>NUCLEOTIDE SEQUENCE</scope>
    <source>
        <strain evidence="1">CVir17-16-YZ6g</strain>
        <plasmid evidence="1">p17-15-vir-like</plasmid>
    </source>
</reference>
<dbReference type="EMBL" id="MN956836">
    <property type="protein sequence ID" value="QTX15115.1"/>
    <property type="molecule type" value="Genomic_DNA"/>
</dbReference>
<evidence type="ECO:0000313" key="1">
    <source>
        <dbReference type="EMBL" id="QTX15115.1"/>
    </source>
</evidence>
<proteinExistence type="predicted"/>
<keyword evidence="1" id="KW-0614">Plasmid</keyword>